<feature type="region of interest" description="Disordered" evidence="9">
    <location>
        <begin position="22"/>
        <end position="43"/>
    </location>
</feature>
<dbReference type="RefSeq" id="XP_060038226.1">
    <property type="nucleotide sequence ID" value="XM_060182243.1"/>
</dbReference>
<reference evidence="12" key="1">
    <citation type="submission" date="2025-08" db="UniProtKB">
        <authorList>
            <consortium name="RefSeq"/>
        </authorList>
    </citation>
    <scope>IDENTIFICATION</scope>
</reference>
<evidence type="ECO:0000256" key="4">
    <source>
        <dbReference type="ARBA" id="ARBA00022737"/>
    </source>
</evidence>
<evidence type="ECO:0000256" key="6">
    <source>
        <dbReference type="ARBA" id="ARBA00023136"/>
    </source>
</evidence>
<dbReference type="Pfam" id="PF00057">
    <property type="entry name" value="Ldl_recept_a"/>
    <property type="match status" value="2"/>
</dbReference>
<keyword evidence="6 10" id="KW-0472">Membrane</keyword>
<keyword evidence="4" id="KW-0677">Repeat</keyword>
<evidence type="ECO:0000256" key="10">
    <source>
        <dbReference type="SAM" id="Phobius"/>
    </source>
</evidence>
<keyword evidence="5 10" id="KW-1133">Transmembrane helix</keyword>
<dbReference type="PRINTS" id="PR00261">
    <property type="entry name" value="LDLRECEPTOR"/>
</dbReference>
<keyword evidence="3 10" id="KW-0812">Transmembrane</keyword>
<keyword evidence="7 8" id="KW-1015">Disulfide bond</keyword>
<dbReference type="PANTHER" id="PTHR24270:SF27">
    <property type="entry name" value="CD320 ANTIGEN"/>
    <property type="match status" value="1"/>
</dbReference>
<comment type="subcellular location">
    <subcellularLocation>
        <location evidence="2">Endomembrane system</location>
    </subcellularLocation>
    <subcellularLocation>
        <location evidence="1">Membrane</location>
        <topology evidence="1">Single-pass membrane protein</topology>
    </subcellularLocation>
</comment>
<evidence type="ECO:0000256" key="1">
    <source>
        <dbReference type="ARBA" id="ARBA00004167"/>
    </source>
</evidence>
<dbReference type="SMART" id="SM00192">
    <property type="entry name" value="LDLa"/>
    <property type="match status" value="2"/>
</dbReference>
<dbReference type="SUPFAM" id="SSF57424">
    <property type="entry name" value="LDL receptor-like module"/>
    <property type="match status" value="2"/>
</dbReference>
<gene>
    <name evidence="12" type="primary">CD320</name>
</gene>
<evidence type="ECO:0000256" key="3">
    <source>
        <dbReference type="ARBA" id="ARBA00022692"/>
    </source>
</evidence>
<dbReference type="InterPro" id="IPR023415">
    <property type="entry name" value="LDLR_class-A_CS"/>
</dbReference>
<name>A0ABM3WNS3_ERIEU</name>
<dbReference type="InterPro" id="IPR050685">
    <property type="entry name" value="LDLR"/>
</dbReference>
<keyword evidence="11" id="KW-1185">Reference proteome</keyword>
<dbReference type="PANTHER" id="PTHR24270">
    <property type="entry name" value="LOW-DENSITY LIPOPROTEIN RECEPTOR-RELATED"/>
    <property type="match status" value="1"/>
</dbReference>
<evidence type="ECO:0000313" key="12">
    <source>
        <dbReference type="RefSeq" id="XP_060038226.1"/>
    </source>
</evidence>
<evidence type="ECO:0000256" key="2">
    <source>
        <dbReference type="ARBA" id="ARBA00004308"/>
    </source>
</evidence>
<dbReference type="GeneID" id="132535630"/>
<evidence type="ECO:0000256" key="8">
    <source>
        <dbReference type="PROSITE-ProRule" id="PRU00124"/>
    </source>
</evidence>
<feature type="disulfide bond" evidence="8">
    <location>
        <begin position="118"/>
        <end position="133"/>
    </location>
</feature>
<feature type="disulfide bond" evidence="8">
    <location>
        <begin position="190"/>
        <end position="205"/>
    </location>
</feature>
<dbReference type="Gene3D" id="4.10.400.10">
    <property type="entry name" value="Low-density Lipoprotein Receptor"/>
    <property type="match status" value="2"/>
</dbReference>
<accession>A0ABM3WNS3</accession>
<evidence type="ECO:0000256" key="9">
    <source>
        <dbReference type="SAM" id="MobiDB-lite"/>
    </source>
</evidence>
<proteinExistence type="predicted"/>
<evidence type="ECO:0000256" key="7">
    <source>
        <dbReference type="ARBA" id="ARBA00023157"/>
    </source>
</evidence>
<dbReference type="PROSITE" id="PS50068">
    <property type="entry name" value="LDLRA_2"/>
    <property type="match status" value="2"/>
</dbReference>
<dbReference type="Proteomes" id="UP001652624">
    <property type="component" value="Chromosome 23"/>
</dbReference>
<sequence>MAAQERRRRHWRGVTWAGRGLYTLTKPRPRPRSRERIRPFPAAPARAADVGDVLERARRGARWRPPLASSSGCGTGLPGETCRGSCSCGTRRSPSATCPPSSFQCRPSGVCVHLDWRCDSDPDCPDGSDEEACTVQPAPAASPCPCADLRDCQAAGHLHRGLYNCSRQPCPAGELRCPRDGTCIPLTWLCDGHRDCTDGDDELDCGTEPLREGDAPSMATVAAILANVTSLGNFTATSAGGDQGFLQPGSHRAVWGIAAGGVLLVGLATTSLALLYLRSRKPRVDLKDCLVFLERKTSPL</sequence>
<dbReference type="InterPro" id="IPR036055">
    <property type="entry name" value="LDL_receptor-like_sf"/>
</dbReference>
<feature type="transmembrane region" description="Helical" evidence="10">
    <location>
        <begin position="253"/>
        <end position="277"/>
    </location>
</feature>
<dbReference type="CDD" id="cd00112">
    <property type="entry name" value="LDLa"/>
    <property type="match status" value="2"/>
</dbReference>
<organism evidence="11 12">
    <name type="scientific">Erinaceus europaeus</name>
    <name type="common">Western European hedgehog</name>
    <dbReference type="NCBI Taxonomy" id="9365"/>
    <lineage>
        <taxon>Eukaryota</taxon>
        <taxon>Metazoa</taxon>
        <taxon>Chordata</taxon>
        <taxon>Craniata</taxon>
        <taxon>Vertebrata</taxon>
        <taxon>Euteleostomi</taxon>
        <taxon>Mammalia</taxon>
        <taxon>Eutheria</taxon>
        <taxon>Laurasiatheria</taxon>
        <taxon>Eulipotyphla</taxon>
        <taxon>Erinaceidae</taxon>
        <taxon>Erinaceinae</taxon>
        <taxon>Erinaceus</taxon>
    </lineage>
</organism>
<evidence type="ECO:0000256" key="5">
    <source>
        <dbReference type="ARBA" id="ARBA00022989"/>
    </source>
</evidence>
<dbReference type="InterPro" id="IPR002172">
    <property type="entry name" value="LDrepeatLR_classA_rpt"/>
</dbReference>
<protein>
    <submittedName>
        <fullName evidence="12">CD320 antigen</fullName>
    </submittedName>
</protein>
<comment type="caution">
    <text evidence="8">Lacks conserved residue(s) required for the propagation of feature annotation.</text>
</comment>
<dbReference type="PROSITE" id="PS01209">
    <property type="entry name" value="LDLRA_1"/>
    <property type="match status" value="2"/>
</dbReference>
<evidence type="ECO:0000313" key="11">
    <source>
        <dbReference type="Proteomes" id="UP001652624"/>
    </source>
</evidence>